<reference evidence="2 3" key="1">
    <citation type="submission" date="2020-12" db="EMBL/GenBank/DDBJ databases">
        <title>Complete genome sequence of Mycobacterium heckeshornense JCM 15655T, closely related to a pathogenic non-tuberculous mycobacterial species Mycobacterium xenopi.</title>
        <authorList>
            <person name="Yoshida M."/>
            <person name="Fukano H."/>
            <person name="Asakura T."/>
            <person name="Suzuki M."/>
            <person name="Hoshino Y."/>
        </authorList>
    </citation>
    <scope>NUCLEOTIDE SEQUENCE [LARGE SCALE GENOMIC DNA]</scope>
    <source>
        <strain evidence="2 3">JCM 15655</strain>
    </source>
</reference>
<dbReference type="Proteomes" id="UP000595446">
    <property type="component" value="Chromosome"/>
</dbReference>
<evidence type="ECO:0000313" key="2">
    <source>
        <dbReference type="EMBL" id="BCO36719.1"/>
    </source>
</evidence>
<evidence type="ECO:0000256" key="1">
    <source>
        <dbReference type="SAM" id="MobiDB-lite"/>
    </source>
</evidence>
<feature type="region of interest" description="Disordered" evidence="1">
    <location>
        <begin position="85"/>
        <end position="111"/>
    </location>
</feature>
<dbReference type="RefSeq" id="WP_152967089.1">
    <property type="nucleotide sequence ID" value="NZ_AP024237.1"/>
</dbReference>
<organism evidence="2 3">
    <name type="scientific">Mycobacterium heckeshornense</name>
    <dbReference type="NCBI Taxonomy" id="110505"/>
    <lineage>
        <taxon>Bacteria</taxon>
        <taxon>Bacillati</taxon>
        <taxon>Actinomycetota</taxon>
        <taxon>Actinomycetes</taxon>
        <taxon>Mycobacteriales</taxon>
        <taxon>Mycobacteriaceae</taxon>
        <taxon>Mycobacterium</taxon>
    </lineage>
</organism>
<gene>
    <name evidence="2" type="ORF">MHEC_31520</name>
</gene>
<sequence length="111" mass="12106">MVEFFACARCAASADPVSDGNSTIAIVRHRPGCSVLAGVIRRRWPLRRHTSLPDTPALQPFAARADWSRWQKVVSAARDRAARAPFAQVGRPPTKTAYPATDDGRVAHARS</sequence>
<dbReference type="EMBL" id="AP024237">
    <property type="protein sequence ID" value="BCO36719.1"/>
    <property type="molecule type" value="Genomic_DNA"/>
</dbReference>
<feature type="compositionally biased region" description="Basic and acidic residues" evidence="1">
    <location>
        <begin position="102"/>
        <end position="111"/>
    </location>
</feature>
<proteinExistence type="predicted"/>
<dbReference type="AlphaFoldDB" id="A0A7R7GWE9"/>
<name>A0A7R7GWE9_9MYCO</name>
<protein>
    <submittedName>
        <fullName evidence="2">Uncharacterized protein</fullName>
    </submittedName>
</protein>
<accession>A0A7R7GWE9</accession>
<keyword evidence="3" id="KW-1185">Reference proteome</keyword>
<evidence type="ECO:0000313" key="3">
    <source>
        <dbReference type="Proteomes" id="UP000595446"/>
    </source>
</evidence>